<dbReference type="InterPro" id="IPR002477">
    <property type="entry name" value="Peptidoglycan-bd-like"/>
</dbReference>
<dbReference type="EMBL" id="MFUJ01000037">
    <property type="protein sequence ID" value="OGI78850.1"/>
    <property type="molecule type" value="Genomic_DNA"/>
</dbReference>
<dbReference type="Gene3D" id="1.10.101.10">
    <property type="entry name" value="PGBD-like superfamily/PGBD"/>
    <property type="match status" value="1"/>
</dbReference>
<dbReference type="Pfam" id="PF01471">
    <property type="entry name" value="PG_binding_1"/>
    <property type="match status" value="1"/>
</dbReference>
<comment type="caution">
    <text evidence="3">The sequence shown here is derived from an EMBL/GenBank/DDBJ whole genome shotgun (WGS) entry which is preliminary data.</text>
</comment>
<reference evidence="3 4" key="1">
    <citation type="journal article" date="2016" name="Nat. Commun.">
        <title>Thousands of microbial genomes shed light on interconnected biogeochemical processes in an aquifer system.</title>
        <authorList>
            <person name="Anantharaman K."/>
            <person name="Brown C.T."/>
            <person name="Hug L.A."/>
            <person name="Sharon I."/>
            <person name="Castelle C.J."/>
            <person name="Probst A.J."/>
            <person name="Thomas B.C."/>
            <person name="Singh A."/>
            <person name="Wilkins M.J."/>
            <person name="Karaoz U."/>
            <person name="Brodie E.L."/>
            <person name="Williams K.H."/>
            <person name="Hubbard S.S."/>
            <person name="Banfield J.F."/>
        </authorList>
    </citation>
    <scope>NUCLEOTIDE SEQUENCE [LARGE SCALE GENOMIC DNA]</scope>
</reference>
<dbReference type="InterPro" id="IPR036366">
    <property type="entry name" value="PGBDSf"/>
</dbReference>
<feature type="domain" description="Peptidoglycan binding-like" evidence="2">
    <location>
        <begin position="445"/>
        <end position="500"/>
    </location>
</feature>
<protein>
    <recommendedName>
        <fullName evidence="2">Peptidoglycan binding-like domain-containing protein</fullName>
    </recommendedName>
</protein>
<name>A0A1F6WA87_9BACT</name>
<sequence>MKKIITLSIFAIFLSLLSAQGIGAQTTNSSCPSIAPYMCNNGSCTNNASICDQSWGGGLNTGGTTPSGTTSSVPSTNNSSFGEQCTGNIRYNQADAKACADLAMKQGKALGYDIQCGVTAANESLSKNANPTGESVTVYFDTCTVNGVSGLYGIDLVGYTGTGSAVQRYPGKTGYDANDYIYGSNFQRSAMWNSLPCSLADEISGQAGGGVLGSTLTGSVSCTSGAASYFGSNNPATWNTATAQAKGRLTTTNPGIRTSLATNAGTSLSGTSSNGWYYRNFSYSSVVDEENQFASIQSTDPTTACTGYESTANCHPEWGGGSICNSSMTNGSCRPERVNPYAAAGVAKRAVALGKIKGYTTICSARYVPSRPGLDPSTGLSYYYDIECNLNGKSIVGAEFLLNGSSDWWNQVALYTTGRNLTTPTGTTIATAYNFGTETLRNGSQGESVRELQRFLNNSLNLDLAIDGNLGPKTIAATKEWQSNHGLVADGLIGEKTKTEMNALVL</sequence>
<evidence type="ECO:0000256" key="1">
    <source>
        <dbReference type="SAM" id="SignalP"/>
    </source>
</evidence>
<feature type="signal peptide" evidence="1">
    <location>
        <begin position="1"/>
        <end position="24"/>
    </location>
</feature>
<evidence type="ECO:0000259" key="2">
    <source>
        <dbReference type="Pfam" id="PF01471"/>
    </source>
</evidence>
<dbReference type="SUPFAM" id="SSF47090">
    <property type="entry name" value="PGBD-like"/>
    <property type="match status" value="1"/>
</dbReference>
<accession>A0A1F6WA87</accession>
<feature type="chain" id="PRO_5009527348" description="Peptidoglycan binding-like domain-containing protein" evidence="1">
    <location>
        <begin position="25"/>
        <end position="506"/>
    </location>
</feature>
<organism evidence="3 4">
    <name type="scientific">Candidatus Nomurabacteria bacterium RIFCSPHIGHO2_12_FULL_37_29</name>
    <dbReference type="NCBI Taxonomy" id="1801759"/>
    <lineage>
        <taxon>Bacteria</taxon>
        <taxon>Candidatus Nomuraibacteriota</taxon>
    </lineage>
</organism>
<evidence type="ECO:0000313" key="3">
    <source>
        <dbReference type="EMBL" id="OGI78850.1"/>
    </source>
</evidence>
<evidence type="ECO:0000313" key="4">
    <source>
        <dbReference type="Proteomes" id="UP000177052"/>
    </source>
</evidence>
<gene>
    <name evidence="3" type="ORF">A3F19_00425</name>
</gene>
<dbReference type="AlphaFoldDB" id="A0A1F6WA87"/>
<proteinExistence type="predicted"/>
<keyword evidence="1" id="KW-0732">Signal</keyword>
<dbReference type="InterPro" id="IPR036365">
    <property type="entry name" value="PGBD-like_sf"/>
</dbReference>
<dbReference type="Proteomes" id="UP000177052">
    <property type="component" value="Unassembled WGS sequence"/>
</dbReference>